<sequence>MGKVRERVGSLLLSNTWNSSLSFVVYRGCGRHYCADKPICVECASDACNGRPESVLRPSHCLVCDSTDPFCTNGTRMSQYCDYLNEPCYTLVRNDGILERGCFSKLHLDYKGACMDETDRSCIACTSNSCNRDLWRQCVLCRSLELDQYCSREASLLKSHFCPQFQRNDRCYAKDVQGTVIRGCLSDYAAQEDPCEGLEGKDCYTCSSDHCNAKSLNGVDHLQECVWSPYTSLTKDCEVGDRACATVILPNGHTYRGCSRDPQCVAAGEECILCDSFSGCNIDRYPPDRLRCNICQSSISNSCKLLPYPRQFEKPCIRLVAGDRCATVFDGFNVSYRDCLSSVREEHLAKCSGSESSVECDVCTKWNCNTGTVRRDDRCLQCTSNMTHCSSGLRTATMCKVPSEGKCYSRVDEQGFLVRGCLSDISDQELKAACEKDDVDCVICEGQGCNAQFLPVNTLSCVQCDSRLQLNCAQEQKDDRNVQYCRRHVLDDRCYTRTDADGSLQRGCLSDLTNETLCNAVNTLRTVTPSNVTKSY</sequence>
<feature type="domain" description="DUF753" evidence="1">
    <location>
        <begin position="137"/>
        <end position="212"/>
    </location>
</feature>
<reference evidence="2" key="2">
    <citation type="submission" date="2020-05" db="UniProtKB">
        <authorList>
            <consortium name="EnsemblMetazoa"/>
        </authorList>
    </citation>
    <scope>IDENTIFICATION</scope>
    <source>
        <strain evidence="2">A-37</strain>
    </source>
</reference>
<dbReference type="Proteomes" id="UP000075883">
    <property type="component" value="Unassembled WGS sequence"/>
</dbReference>
<dbReference type="Pfam" id="PF05444">
    <property type="entry name" value="DUF753"/>
    <property type="match status" value="5"/>
</dbReference>
<name>A0A182LYF5_9DIPT</name>
<dbReference type="VEuPathDB" id="VectorBase:ACUA004987"/>
<evidence type="ECO:0000313" key="3">
    <source>
        <dbReference type="Proteomes" id="UP000075883"/>
    </source>
</evidence>
<evidence type="ECO:0000313" key="2">
    <source>
        <dbReference type="EnsemblMetazoa" id="ACUA004987-PA"/>
    </source>
</evidence>
<feature type="domain" description="DUF753" evidence="1">
    <location>
        <begin position="60"/>
        <end position="131"/>
    </location>
</feature>
<dbReference type="AlphaFoldDB" id="A0A182LYF5"/>
<proteinExistence type="predicted"/>
<dbReference type="InterPro" id="IPR008472">
    <property type="entry name" value="DUF753"/>
</dbReference>
<accession>A0A182LYF5</accession>
<protein>
    <recommendedName>
        <fullName evidence="1">DUF753 domain-containing protein</fullName>
    </recommendedName>
</protein>
<reference evidence="3" key="1">
    <citation type="submission" date="2013-09" db="EMBL/GenBank/DDBJ databases">
        <title>The Genome Sequence of Anopheles culicifacies species A.</title>
        <authorList>
            <consortium name="The Broad Institute Genomics Platform"/>
            <person name="Neafsey D.E."/>
            <person name="Besansky N."/>
            <person name="Howell P."/>
            <person name="Walton C."/>
            <person name="Young S.K."/>
            <person name="Zeng Q."/>
            <person name="Gargeya S."/>
            <person name="Fitzgerald M."/>
            <person name="Haas B."/>
            <person name="Abouelleil A."/>
            <person name="Allen A.W."/>
            <person name="Alvarado L."/>
            <person name="Arachchi H.M."/>
            <person name="Berlin A.M."/>
            <person name="Chapman S.B."/>
            <person name="Gainer-Dewar J."/>
            <person name="Goldberg J."/>
            <person name="Griggs A."/>
            <person name="Gujja S."/>
            <person name="Hansen M."/>
            <person name="Howarth C."/>
            <person name="Imamovic A."/>
            <person name="Ireland A."/>
            <person name="Larimer J."/>
            <person name="McCowan C."/>
            <person name="Murphy C."/>
            <person name="Pearson M."/>
            <person name="Poon T.W."/>
            <person name="Priest M."/>
            <person name="Roberts A."/>
            <person name="Saif S."/>
            <person name="Shea T."/>
            <person name="Sisk P."/>
            <person name="Sykes S."/>
            <person name="Wortman J."/>
            <person name="Nusbaum C."/>
            <person name="Birren B."/>
        </authorList>
    </citation>
    <scope>NUCLEOTIDE SEQUENCE [LARGE SCALE GENOMIC DNA]</scope>
    <source>
        <strain evidence="3">A-37</strain>
    </source>
</reference>
<evidence type="ECO:0000259" key="1">
    <source>
        <dbReference type="Pfam" id="PF05444"/>
    </source>
</evidence>
<organism evidence="2 3">
    <name type="scientific">Anopheles culicifacies</name>
    <dbReference type="NCBI Taxonomy" id="139723"/>
    <lineage>
        <taxon>Eukaryota</taxon>
        <taxon>Metazoa</taxon>
        <taxon>Ecdysozoa</taxon>
        <taxon>Arthropoda</taxon>
        <taxon>Hexapoda</taxon>
        <taxon>Insecta</taxon>
        <taxon>Pterygota</taxon>
        <taxon>Neoptera</taxon>
        <taxon>Endopterygota</taxon>
        <taxon>Diptera</taxon>
        <taxon>Nematocera</taxon>
        <taxon>Culicoidea</taxon>
        <taxon>Culicidae</taxon>
        <taxon>Anophelinae</taxon>
        <taxon>Anopheles</taxon>
        <taxon>culicifacies species complex</taxon>
    </lineage>
</organism>
<feature type="domain" description="DUF753" evidence="1">
    <location>
        <begin position="291"/>
        <end position="369"/>
    </location>
</feature>
<keyword evidence="3" id="KW-1185">Reference proteome</keyword>
<dbReference type="EnsemblMetazoa" id="ACUA004987-RA">
    <property type="protein sequence ID" value="ACUA004987-PA"/>
    <property type="gene ID" value="ACUA004987"/>
</dbReference>
<dbReference type="PANTHER" id="PTHR21721:SF25">
    <property type="entry name" value="LP18071P"/>
    <property type="match status" value="1"/>
</dbReference>
<feature type="domain" description="DUF753" evidence="1">
    <location>
        <begin position="378"/>
        <end position="450"/>
    </location>
</feature>
<dbReference type="EMBL" id="AXCM01009161">
    <property type="status" value="NOT_ANNOTATED_CDS"/>
    <property type="molecule type" value="Genomic_DNA"/>
</dbReference>
<feature type="domain" description="DUF753" evidence="1">
    <location>
        <begin position="459"/>
        <end position="520"/>
    </location>
</feature>
<dbReference type="PANTHER" id="PTHR21721">
    <property type="entry name" value="GH09876P-RELATED"/>
    <property type="match status" value="1"/>
</dbReference>